<reference evidence="1" key="1">
    <citation type="submission" date="2022-06" db="EMBL/GenBank/DDBJ databases">
        <title>Solitalea sp. MAHUQ-68 isolated from rhizospheric soil.</title>
        <authorList>
            <person name="Huq M.A."/>
        </authorList>
    </citation>
    <scope>NUCLEOTIDE SEQUENCE</scope>
    <source>
        <strain evidence="1">MAHUQ-68</strain>
    </source>
</reference>
<dbReference type="AlphaFoldDB" id="A0A9X2F1Y1"/>
<dbReference type="Proteomes" id="UP001155182">
    <property type="component" value="Unassembled WGS sequence"/>
</dbReference>
<name>A0A9X2F1Y1_9SPHI</name>
<dbReference type="PANTHER" id="PTHR21485">
    <property type="entry name" value="HAD SUPERFAMILY MEMBERS CMAS AND KDSC"/>
    <property type="match status" value="1"/>
</dbReference>
<dbReference type="RefSeq" id="WP_252587615.1">
    <property type="nucleotide sequence ID" value="NZ_JAMWYS010000032.1"/>
</dbReference>
<protein>
    <submittedName>
        <fullName evidence="1">Acylneuraminate cytidylyltransferase family protein</fullName>
    </submittedName>
</protein>
<dbReference type="InterPro" id="IPR029044">
    <property type="entry name" value="Nucleotide-diphossugar_trans"/>
</dbReference>
<sequence>MSDTLFVLPARGGSKGIPLKNIKLLGDKPLIQWSIEVAKKLTIDEHICMTTDSPHIKEVVEQFGLRVPFLRPDALATDSSGTYEVLLHALSYYEGLGRHYKKIVLLQPTSPFRTKEQVEAAIELYADNLDMVVSVKESRDNPYYNLFEENLSGFLSKSKESQYVRRQDCPSVYAYNGAIYVINVDSLKAKPIHQFVKIKKYLMDDITSVDIDIPLDWEWAEFLIKRNLLD</sequence>
<proteinExistence type="predicted"/>
<comment type="caution">
    <text evidence="1">The sequence shown here is derived from an EMBL/GenBank/DDBJ whole genome shotgun (WGS) entry which is preliminary data.</text>
</comment>
<keyword evidence="1" id="KW-0808">Transferase</keyword>
<keyword evidence="2" id="KW-1185">Reference proteome</keyword>
<dbReference type="GO" id="GO:0008781">
    <property type="term" value="F:N-acylneuraminate cytidylyltransferase activity"/>
    <property type="evidence" value="ECO:0007669"/>
    <property type="project" value="TreeGrafter"/>
</dbReference>
<dbReference type="CDD" id="cd02513">
    <property type="entry name" value="CMP-NeuAc_Synthase"/>
    <property type="match status" value="1"/>
</dbReference>
<dbReference type="EMBL" id="JAMWYS010000032">
    <property type="protein sequence ID" value="MCO4293112.1"/>
    <property type="molecule type" value="Genomic_DNA"/>
</dbReference>
<dbReference type="Gene3D" id="3.90.550.10">
    <property type="entry name" value="Spore Coat Polysaccharide Biosynthesis Protein SpsA, Chain A"/>
    <property type="match status" value="1"/>
</dbReference>
<evidence type="ECO:0000313" key="2">
    <source>
        <dbReference type="Proteomes" id="UP001155182"/>
    </source>
</evidence>
<dbReference type="SUPFAM" id="SSF53448">
    <property type="entry name" value="Nucleotide-diphospho-sugar transferases"/>
    <property type="match status" value="1"/>
</dbReference>
<keyword evidence="1" id="KW-0548">Nucleotidyltransferase</keyword>
<organism evidence="1 2">
    <name type="scientific">Solitalea agri</name>
    <dbReference type="NCBI Taxonomy" id="2953739"/>
    <lineage>
        <taxon>Bacteria</taxon>
        <taxon>Pseudomonadati</taxon>
        <taxon>Bacteroidota</taxon>
        <taxon>Sphingobacteriia</taxon>
        <taxon>Sphingobacteriales</taxon>
        <taxon>Sphingobacteriaceae</taxon>
        <taxon>Solitalea</taxon>
    </lineage>
</organism>
<accession>A0A9X2F1Y1</accession>
<dbReference type="PANTHER" id="PTHR21485:SF6">
    <property type="entry name" value="N-ACYLNEURAMINATE CYTIDYLYLTRANSFERASE-RELATED"/>
    <property type="match status" value="1"/>
</dbReference>
<gene>
    <name evidence="1" type="ORF">NF867_09570</name>
</gene>
<dbReference type="InterPro" id="IPR050793">
    <property type="entry name" value="CMP-NeuNAc_synthase"/>
</dbReference>
<evidence type="ECO:0000313" key="1">
    <source>
        <dbReference type="EMBL" id="MCO4293112.1"/>
    </source>
</evidence>
<dbReference type="Pfam" id="PF02348">
    <property type="entry name" value="CTP_transf_3"/>
    <property type="match status" value="1"/>
</dbReference>
<dbReference type="InterPro" id="IPR003329">
    <property type="entry name" value="Cytidylyl_trans"/>
</dbReference>